<dbReference type="CDD" id="cd13925">
    <property type="entry name" value="RPF"/>
    <property type="match status" value="1"/>
</dbReference>
<feature type="compositionally biased region" description="Acidic residues" evidence="3">
    <location>
        <begin position="191"/>
        <end position="205"/>
    </location>
</feature>
<keyword evidence="6" id="KW-1185">Reference proteome</keyword>
<feature type="domain" description="Resuscitation-promoting factor core lysozyme-like" evidence="4">
    <location>
        <begin position="38"/>
        <end position="114"/>
    </location>
</feature>
<sequence>MSGRHRKQSDTGSIAGKAALSGIALTGAGMWFASSADAATDDQWDRVASCESGNNWHINTGNGYQGGLQFSSGTWLAHGGGKYAPAANLATREQQIAIAEHVLATQGRGAWPVCGRGLGSATFREAPVPNKSQPDAVAVADVEKDGISDHVAPALAKATSGAIQAAGFVEIAPELEISQANDLRAPAPDTDPADEPDAPEQEAPEQEAPVADIDADAPEAQDLDAADAAQSDEAAPADTQAVEADALGDFVLAAKYMGYNV</sequence>
<dbReference type="Proteomes" id="UP000002247">
    <property type="component" value="Chromosome"/>
</dbReference>
<name>D6ZDN3_SEGRD</name>
<feature type="region of interest" description="Disordered" evidence="3">
    <location>
        <begin position="183"/>
        <end position="240"/>
    </location>
</feature>
<dbReference type="CAZy" id="GH23">
    <property type="family name" value="Glycoside Hydrolase Family 23"/>
</dbReference>
<dbReference type="GO" id="GO:0016787">
    <property type="term" value="F:hydrolase activity"/>
    <property type="evidence" value="ECO:0007669"/>
    <property type="project" value="UniProtKB-KW"/>
</dbReference>
<dbReference type="Gene3D" id="1.10.530.10">
    <property type="match status" value="1"/>
</dbReference>
<evidence type="ECO:0000313" key="6">
    <source>
        <dbReference type="Proteomes" id="UP000002247"/>
    </source>
</evidence>
<dbReference type="eggNOG" id="COG1652">
    <property type="taxonomic scope" value="Bacteria"/>
</dbReference>
<dbReference type="SUPFAM" id="SSF53955">
    <property type="entry name" value="Lysozyme-like"/>
    <property type="match status" value="1"/>
</dbReference>
<evidence type="ECO:0000256" key="3">
    <source>
        <dbReference type="SAM" id="MobiDB-lite"/>
    </source>
</evidence>
<keyword evidence="2" id="KW-0378">Hydrolase</keyword>
<dbReference type="EMBL" id="CP001958">
    <property type="protein sequence ID" value="ADG99290.1"/>
    <property type="molecule type" value="Genomic_DNA"/>
</dbReference>
<feature type="compositionally biased region" description="Acidic residues" evidence="3">
    <location>
        <begin position="213"/>
        <end position="225"/>
    </location>
</feature>
<feature type="compositionally biased region" description="Low complexity" evidence="3">
    <location>
        <begin position="226"/>
        <end position="238"/>
    </location>
</feature>
<dbReference type="OrthoDB" id="1404170at2"/>
<dbReference type="KEGG" id="srt:Srot_2859"/>
<evidence type="ECO:0000313" key="5">
    <source>
        <dbReference type="EMBL" id="ADG99290.1"/>
    </source>
</evidence>
<evidence type="ECO:0000256" key="1">
    <source>
        <dbReference type="ARBA" id="ARBA00010830"/>
    </source>
</evidence>
<evidence type="ECO:0000259" key="4">
    <source>
        <dbReference type="Pfam" id="PF06737"/>
    </source>
</evidence>
<dbReference type="AlphaFoldDB" id="D6ZDN3"/>
<dbReference type="Pfam" id="PF06737">
    <property type="entry name" value="Transglycosylas"/>
    <property type="match status" value="1"/>
</dbReference>
<proteinExistence type="inferred from homology"/>
<organism evidence="5 6">
    <name type="scientific">Segniliparus rotundus (strain ATCC BAA-972 / CDC 1076 / CIP 108378 / DSM 44985 / JCM 13578)</name>
    <dbReference type="NCBI Taxonomy" id="640132"/>
    <lineage>
        <taxon>Bacteria</taxon>
        <taxon>Bacillati</taxon>
        <taxon>Actinomycetota</taxon>
        <taxon>Actinomycetes</taxon>
        <taxon>Mycobacteriales</taxon>
        <taxon>Segniliparaceae</taxon>
        <taxon>Segniliparus</taxon>
    </lineage>
</organism>
<comment type="similarity">
    <text evidence="1">Belongs to the transglycosylase family. Rpf subfamily.</text>
</comment>
<evidence type="ECO:0000256" key="2">
    <source>
        <dbReference type="ARBA" id="ARBA00022801"/>
    </source>
</evidence>
<protein>
    <submittedName>
        <fullName evidence="5">Transglycosylase domain protein</fullName>
    </submittedName>
</protein>
<dbReference type="InterPro" id="IPR010618">
    <property type="entry name" value="RPF"/>
</dbReference>
<dbReference type="RefSeq" id="WP_013139739.1">
    <property type="nucleotide sequence ID" value="NC_014168.1"/>
</dbReference>
<reference evidence="5 6" key="1">
    <citation type="journal article" date="2010" name="Stand. Genomic Sci.">
        <title>Complete genome sequence of Segniliparus rotundus type strain (CDC 1076).</title>
        <authorList>
            <person name="Sikorski J."/>
            <person name="Lapidus A."/>
            <person name="Copeland A."/>
            <person name="Misra M."/>
            <person name="Glavina Del Rio T."/>
            <person name="Nolan M."/>
            <person name="Lucas S."/>
            <person name="Chen F."/>
            <person name="Tice H."/>
            <person name="Cheng J.F."/>
            <person name="Jando M."/>
            <person name="Schneider S."/>
            <person name="Bruce D."/>
            <person name="Goodwin L."/>
            <person name="Pitluck S."/>
            <person name="Liolios K."/>
            <person name="Mikhailova N."/>
            <person name="Pati A."/>
            <person name="Ivanova N."/>
            <person name="Mavromatis K."/>
            <person name="Chen A."/>
            <person name="Palaniappan K."/>
            <person name="Chertkov O."/>
            <person name="Land M."/>
            <person name="Hauser L."/>
            <person name="Chang Y.J."/>
            <person name="Jeffries C.D."/>
            <person name="Brettin T."/>
            <person name="Detter J.C."/>
            <person name="Han C."/>
            <person name="Rohde M."/>
            <person name="Goker M."/>
            <person name="Bristow J."/>
            <person name="Eisen J.A."/>
            <person name="Markowitz V."/>
            <person name="Hugenholtz P."/>
            <person name="Kyrpides N.C."/>
            <person name="Klenk H.P."/>
        </authorList>
    </citation>
    <scope>NUCLEOTIDE SEQUENCE [LARGE SCALE GENOMIC DNA]</scope>
    <source>
        <strain evidence="6">ATCC BAA-972 / CDC 1076 / CIP 108378 / DSM 44985 / JCM 13578</strain>
    </source>
</reference>
<accession>D6ZDN3</accession>
<dbReference type="InterPro" id="IPR023346">
    <property type="entry name" value="Lysozyme-like_dom_sf"/>
</dbReference>
<gene>
    <name evidence="5" type="ordered locus">Srot_2859</name>
</gene>
<dbReference type="STRING" id="640132.Srot_2859"/>
<dbReference type="HOGENOM" id="CLU_045108_2_1_11"/>